<protein>
    <submittedName>
        <fullName evidence="3">Phage tail protein</fullName>
    </submittedName>
</protein>
<reference evidence="3" key="2">
    <citation type="submission" date="2023-10" db="EMBL/GenBank/DDBJ databases">
        <authorList>
            <person name="Khurajog B."/>
        </authorList>
    </citation>
    <scope>NUCLEOTIDE SEQUENCE</scope>
    <source>
        <strain evidence="3">BF14</strain>
    </source>
</reference>
<feature type="domain" description="Tail spike" evidence="1">
    <location>
        <begin position="123"/>
        <end position="361"/>
    </location>
</feature>
<organism evidence="3 4">
    <name type="scientific">Pediococcus acidilactici</name>
    <dbReference type="NCBI Taxonomy" id="1254"/>
    <lineage>
        <taxon>Bacteria</taxon>
        <taxon>Bacillati</taxon>
        <taxon>Bacillota</taxon>
        <taxon>Bacilli</taxon>
        <taxon>Lactobacillales</taxon>
        <taxon>Lactobacillaceae</taxon>
        <taxon>Pediococcus</taxon>
        <taxon>Pediococcus acidilactici group</taxon>
    </lineage>
</organism>
<accession>A0AAW8YR75</accession>
<proteinExistence type="predicted"/>
<feature type="domain" description="Prophage endopeptidase tail N-terminal" evidence="2">
    <location>
        <begin position="31"/>
        <end position="114"/>
    </location>
</feature>
<evidence type="ECO:0000313" key="3">
    <source>
        <dbReference type="EMBL" id="MDV2912213.1"/>
    </source>
</evidence>
<evidence type="ECO:0000259" key="2">
    <source>
        <dbReference type="Pfam" id="PF18994"/>
    </source>
</evidence>
<name>A0AAW8YR75_PEDAC</name>
<dbReference type="Proteomes" id="UP001280415">
    <property type="component" value="Unassembled WGS sequence"/>
</dbReference>
<dbReference type="Pfam" id="PF06605">
    <property type="entry name" value="Prophage_tail"/>
    <property type="match status" value="1"/>
</dbReference>
<sequence>MTYRLLVQLISLSRSAFHLSTLPNNPNVILVKGLHSTNVEPLTAFVPSSVQITWEKNNTYQLTFTAFSSPKNLVAFEMLDVESSVFFNGEEYIVKQSSVDAQGGFTTKQITATHVYNEVVRIRQRNVNTGTKTYSVDDVLSYYLKGNQLGFTWEVHGNFDRQQITDLGGGSAKDGLSKITETWPNAVIYPTNKVIRVYEDESFRKYLGGRIDYLHDTSDVQLESDSTEIVNQVMAIGKQKDGGDSDKPAYYFDPFLVTNQDSVNKWGLHPGEDVSDDRFTDKSAMEKYVLSQMTAEPSLSITITSDVNQKPTPGEMMRLEVRPMSFVTYVEVVGYTWYPLDKTQKNSITLNNSARTILDYQKRNNNSLAKVIKKQKDSIKGVSNAMNLASKAYDSSIYGEVVGESEY</sequence>
<evidence type="ECO:0000259" key="1">
    <source>
        <dbReference type="Pfam" id="PF06605"/>
    </source>
</evidence>
<dbReference type="Gene3D" id="6.20.110.10">
    <property type="match status" value="1"/>
</dbReference>
<reference evidence="3" key="1">
    <citation type="journal article" date="2023" name="PeerJ">
        <title>Selection and evaluation of lactic acid bacteria from chicken feces in Thailand as potential probiotics.</title>
        <authorList>
            <person name="Khurajog B."/>
            <person name="Disastra Y."/>
            <person name="Lawwyne L.D."/>
            <person name="Sirichokchatchawan W."/>
            <person name="Niyomtham W."/>
            <person name="Yindee J."/>
            <person name="Hampson D.J."/>
            <person name="Prapasarakul N."/>
        </authorList>
    </citation>
    <scope>NUCLEOTIDE SEQUENCE</scope>
    <source>
        <strain evidence="3">BF14</strain>
    </source>
</reference>
<comment type="caution">
    <text evidence="3">The sequence shown here is derived from an EMBL/GenBank/DDBJ whole genome shotgun (WGS) entry which is preliminary data.</text>
</comment>
<evidence type="ECO:0000313" key="4">
    <source>
        <dbReference type="Proteomes" id="UP001280415"/>
    </source>
</evidence>
<dbReference type="InterPro" id="IPR044051">
    <property type="entry name" value="Prophage_tail_N"/>
</dbReference>
<dbReference type="EMBL" id="JAWJAX010000019">
    <property type="protein sequence ID" value="MDV2912213.1"/>
    <property type="molecule type" value="Genomic_DNA"/>
</dbReference>
<dbReference type="Pfam" id="PF18994">
    <property type="entry name" value="Prophage_tailD1"/>
    <property type="match status" value="1"/>
</dbReference>
<gene>
    <name evidence="3" type="ORF">R0H03_10260</name>
</gene>
<dbReference type="Gene3D" id="3.55.50.40">
    <property type="match status" value="1"/>
</dbReference>
<dbReference type="RefSeq" id="WP_317052539.1">
    <property type="nucleotide sequence ID" value="NZ_CP140878.1"/>
</dbReference>
<dbReference type="AlphaFoldDB" id="A0AAW8YR75"/>
<dbReference type="InterPro" id="IPR010572">
    <property type="entry name" value="Tail_dom"/>
</dbReference>